<protein>
    <submittedName>
        <fullName evidence="1">Uncharacterized protein</fullName>
    </submittedName>
</protein>
<gene>
    <name evidence="1" type="ORF">O181_117307</name>
</gene>
<sequence length="79" mass="9285">MFITLLDSEQVICTRQINLGEDRRTIKNFEKLIHRRNRILVLTSNSIEFAVINTQTEATIFHQGESRVNRRRLTSLRTA</sequence>
<reference evidence="1" key="1">
    <citation type="submission" date="2021-03" db="EMBL/GenBank/DDBJ databases">
        <title>Draft genome sequence of rust myrtle Austropuccinia psidii MF-1, a brazilian biotype.</title>
        <authorList>
            <person name="Quecine M.C."/>
            <person name="Pachon D.M.R."/>
            <person name="Bonatelli M.L."/>
            <person name="Correr F.H."/>
            <person name="Franceschini L.M."/>
            <person name="Leite T.F."/>
            <person name="Margarido G.R.A."/>
            <person name="Almeida C.A."/>
            <person name="Ferrarezi J.A."/>
            <person name="Labate C.A."/>
        </authorList>
    </citation>
    <scope>NUCLEOTIDE SEQUENCE</scope>
    <source>
        <strain evidence="1">MF-1</strain>
    </source>
</reference>
<organism evidence="1 2">
    <name type="scientific">Austropuccinia psidii MF-1</name>
    <dbReference type="NCBI Taxonomy" id="1389203"/>
    <lineage>
        <taxon>Eukaryota</taxon>
        <taxon>Fungi</taxon>
        <taxon>Dikarya</taxon>
        <taxon>Basidiomycota</taxon>
        <taxon>Pucciniomycotina</taxon>
        <taxon>Pucciniomycetes</taxon>
        <taxon>Pucciniales</taxon>
        <taxon>Sphaerophragmiaceae</taxon>
        <taxon>Austropuccinia</taxon>
    </lineage>
</organism>
<comment type="caution">
    <text evidence="1">The sequence shown here is derived from an EMBL/GenBank/DDBJ whole genome shotgun (WGS) entry which is preliminary data.</text>
</comment>
<proteinExistence type="predicted"/>
<feature type="non-terminal residue" evidence="1">
    <location>
        <position position="79"/>
    </location>
</feature>
<dbReference type="AlphaFoldDB" id="A0A9Q3KD37"/>
<dbReference type="Proteomes" id="UP000765509">
    <property type="component" value="Unassembled WGS sequence"/>
</dbReference>
<dbReference type="EMBL" id="AVOT02100952">
    <property type="protein sequence ID" value="MBW0577592.1"/>
    <property type="molecule type" value="Genomic_DNA"/>
</dbReference>
<accession>A0A9Q3KD37</accession>
<evidence type="ECO:0000313" key="2">
    <source>
        <dbReference type="Proteomes" id="UP000765509"/>
    </source>
</evidence>
<evidence type="ECO:0000313" key="1">
    <source>
        <dbReference type="EMBL" id="MBW0577592.1"/>
    </source>
</evidence>
<keyword evidence="2" id="KW-1185">Reference proteome</keyword>
<name>A0A9Q3KD37_9BASI</name>